<dbReference type="EMBL" id="MCGR01000019">
    <property type="protein sequence ID" value="ORY83474.1"/>
    <property type="molecule type" value="Genomic_DNA"/>
</dbReference>
<feature type="transmembrane region" description="Helical" evidence="10">
    <location>
        <begin position="730"/>
        <end position="755"/>
    </location>
</feature>
<dbReference type="EC" id="2.4.1.16" evidence="2"/>
<evidence type="ECO:0000256" key="1">
    <source>
        <dbReference type="ARBA" id="ARBA00004141"/>
    </source>
</evidence>
<dbReference type="Pfam" id="PF08407">
    <property type="entry name" value="Chitin_synth_1N"/>
    <property type="match status" value="1"/>
</dbReference>
<keyword evidence="3" id="KW-0808">Transferase</keyword>
<comment type="subcellular location">
    <subcellularLocation>
        <location evidence="1">Membrane</location>
        <topology evidence="1">Multi-pass membrane protein</topology>
    </subcellularLocation>
</comment>
<keyword evidence="6 10" id="KW-0472">Membrane</keyword>
<feature type="transmembrane region" description="Helical" evidence="10">
    <location>
        <begin position="767"/>
        <end position="784"/>
    </location>
</feature>
<dbReference type="Pfam" id="PF03142">
    <property type="entry name" value="Chitin_synth_2"/>
    <property type="match status" value="1"/>
</dbReference>
<feature type="region of interest" description="Disordered" evidence="9">
    <location>
        <begin position="1"/>
        <end position="97"/>
    </location>
</feature>
<dbReference type="PANTHER" id="PTHR22914:SF38">
    <property type="entry name" value="CHITIN SYNTHASE 2"/>
    <property type="match status" value="1"/>
</dbReference>
<evidence type="ECO:0000256" key="4">
    <source>
        <dbReference type="ARBA" id="ARBA00022692"/>
    </source>
</evidence>
<name>A0A1Y2FJB1_9BASI</name>
<evidence type="ECO:0000259" key="11">
    <source>
        <dbReference type="Pfam" id="PF08407"/>
    </source>
</evidence>
<evidence type="ECO:0000256" key="3">
    <source>
        <dbReference type="ARBA" id="ARBA00022676"/>
    </source>
</evidence>
<dbReference type="SUPFAM" id="SSF53448">
    <property type="entry name" value="Nucleotide-diphospho-sugar transferases"/>
    <property type="match status" value="1"/>
</dbReference>
<organism evidence="12 13">
    <name type="scientific">Leucosporidium creatinivorum</name>
    <dbReference type="NCBI Taxonomy" id="106004"/>
    <lineage>
        <taxon>Eukaryota</taxon>
        <taxon>Fungi</taxon>
        <taxon>Dikarya</taxon>
        <taxon>Basidiomycota</taxon>
        <taxon>Pucciniomycotina</taxon>
        <taxon>Microbotryomycetes</taxon>
        <taxon>Leucosporidiales</taxon>
        <taxon>Leucosporidium</taxon>
    </lineage>
</organism>
<dbReference type="InterPro" id="IPR013616">
    <property type="entry name" value="Chitin_synth_N"/>
</dbReference>
<keyword evidence="13" id="KW-1185">Reference proteome</keyword>
<sequence length="1032" mass="114636">MVYLPTRGDGDTYDSGYTSPPPRSAYDRDAPSSGIRSVNLAPTSEEDRPPSFHSQHDGYGPAPAGQHYSYDAPPPRNGFNQQAPQFDLSGDDNDYRDVRLEQQYQAQAEADLELHLGTAYMDNGGRSSVVYRDSDREVRSGGAGVYTEMGGDQDDDDDALDKFEDSFEGPGDWDEKRAPSEEDGLASPAVSFVGGFGAPPTTAILRRNLTNRRVKLTAGNLILDCAVPTRLLGFLPRKSEDEFKLTRYTAITCGPEDFNKRNYVLRPTIAHRQTELLIVVTLYNENETLFCRTMHGIMKNIAQLCKRKKSQTWGDDGWKKIVVCIVADGRKAIHPRVLDCLAALGVYQAGLATNKIDDNDVQAHLYEYTTQMSITSDLKFQSMEKGITPVQTMFLLKEKNAKKLNSHRWALEALAPQLDPNVVMLIDAGTKPGDKSLYHLWKAFDQDSNVGGAAGEISVMKGKFWTGLLNPLVAAQNFEYKISNILDKPLESICGYIGVLPGAFSAYRWRALQNDELGFGPLASYFKGEHLAGYDADVFTSNMYLAEDRILCWEIVAKRGESWVLKYIKSAQGETDVPDTIAEFISQRRRWLNGSFFASTYALTHTFQIFGSSHSKKKIAVLLLQAIYNVFTLVFAWLGLGNYYIFLMVLTTSLEDPTFKLNHIDIANTIVQSVYMGTVIASFLVSMGNRPKANRWKYMVIMILFALTTAYMIGAAIFCVVKAVQNMAESAIFAQIVVSMISTYGCYVVASIIACDPWHLVTCFAQYLLFAPIYINLLNIYAFSNLHDFSWGTKEQTTAEIDLGVTKKVGKDTVDMTLPSDQTDIDAAYDLSLHSLKTRPMIVPPPLSQKAKEEAVADFYQSVRTNVLLLWVLSNVCSSCWLPCREQADLHVVAAGSLVESKLTFLSALQALLVTTILKGDYANTFSDGGGNGRTQIYLLIILIFVAIMSLVRFIGSTAYVIDRLIRVLGGRFVSHFGTRKIPTAKGATSGRVVGRGVGRQQASESESEKEKREIEEEEEVQLSAGEERSRR</sequence>
<keyword evidence="7" id="KW-0961">Cell wall biogenesis/degradation</keyword>
<dbReference type="GO" id="GO:0071555">
    <property type="term" value="P:cell wall organization"/>
    <property type="evidence" value="ECO:0007669"/>
    <property type="project" value="UniProtKB-KW"/>
</dbReference>
<dbReference type="GO" id="GO:0004100">
    <property type="term" value="F:chitin synthase activity"/>
    <property type="evidence" value="ECO:0007669"/>
    <property type="project" value="UniProtKB-EC"/>
</dbReference>
<feature type="region of interest" description="Disordered" evidence="9">
    <location>
        <begin position="124"/>
        <end position="184"/>
    </location>
</feature>
<feature type="region of interest" description="Disordered" evidence="9">
    <location>
        <begin position="987"/>
        <end position="1032"/>
    </location>
</feature>
<keyword evidence="4 10" id="KW-0812">Transmembrane</keyword>
<feature type="transmembrane region" description="Helical" evidence="10">
    <location>
        <begin position="937"/>
        <end position="962"/>
    </location>
</feature>
<comment type="caution">
    <text evidence="12">The sequence shown here is derived from an EMBL/GenBank/DDBJ whole genome shotgun (WGS) entry which is preliminary data.</text>
</comment>
<dbReference type="Pfam" id="PF01644">
    <property type="entry name" value="Chitin_synth_1"/>
    <property type="match status" value="1"/>
</dbReference>
<evidence type="ECO:0000256" key="5">
    <source>
        <dbReference type="ARBA" id="ARBA00022989"/>
    </source>
</evidence>
<feature type="transmembrane region" description="Helical" evidence="10">
    <location>
        <begin position="591"/>
        <end position="610"/>
    </location>
</feature>
<dbReference type="PANTHER" id="PTHR22914">
    <property type="entry name" value="CHITIN SYNTHASE"/>
    <property type="match status" value="1"/>
</dbReference>
<evidence type="ECO:0000256" key="9">
    <source>
        <dbReference type="SAM" id="MobiDB-lite"/>
    </source>
</evidence>
<comment type="function">
    <text evidence="8">Polymerizes chitin, a structural polymer of the cell wall and septum, by transferring the sugar moiety of UDP-GlcNAc to the non-reducing end of the growing chitin polymer.</text>
</comment>
<dbReference type="InParanoid" id="A0A1Y2FJB1"/>
<dbReference type="GO" id="GO:0071944">
    <property type="term" value="C:cell periphery"/>
    <property type="evidence" value="ECO:0007669"/>
    <property type="project" value="TreeGrafter"/>
</dbReference>
<dbReference type="STRING" id="106004.A0A1Y2FJB1"/>
<protein>
    <recommendedName>
        <fullName evidence="2">chitin synthase</fullName>
        <ecNumber evidence="2">2.4.1.16</ecNumber>
    </recommendedName>
</protein>
<accession>A0A1Y2FJB1</accession>
<feature type="transmembrane region" description="Helical" evidence="10">
    <location>
        <begin position="622"/>
        <end position="646"/>
    </location>
</feature>
<keyword evidence="5 10" id="KW-1133">Transmembrane helix</keyword>
<dbReference type="OrthoDB" id="26569at2759"/>
<dbReference type="GO" id="GO:0016020">
    <property type="term" value="C:membrane"/>
    <property type="evidence" value="ECO:0007669"/>
    <property type="project" value="UniProtKB-SubCell"/>
</dbReference>
<reference evidence="12 13" key="1">
    <citation type="submission" date="2016-07" db="EMBL/GenBank/DDBJ databases">
        <title>Pervasive Adenine N6-methylation of Active Genes in Fungi.</title>
        <authorList>
            <consortium name="DOE Joint Genome Institute"/>
            <person name="Mondo S.J."/>
            <person name="Dannebaum R.O."/>
            <person name="Kuo R.C."/>
            <person name="Labutti K."/>
            <person name="Haridas S."/>
            <person name="Kuo A."/>
            <person name="Salamov A."/>
            <person name="Ahrendt S.R."/>
            <person name="Lipzen A."/>
            <person name="Sullivan W."/>
            <person name="Andreopoulos W.B."/>
            <person name="Clum A."/>
            <person name="Lindquist E."/>
            <person name="Daum C."/>
            <person name="Ramamoorthy G.K."/>
            <person name="Gryganskyi A."/>
            <person name="Culley D."/>
            <person name="Magnuson J.K."/>
            <person name="James T.Y."/>
            <person name="O'Malley M.A."/>
            <person name="Stajich J.E."/>
            <person name="Spatafora J.W."/>
            <person name="Visel A."/>
            <person name="Grigoriev I.V."/>
        </authorList>
    </citation>
    <scope>NUCLEOTIDE SEQUENCE [LARGE SCALE GENOMIC DNA]</scope>
    <source>
        <strain evidence="12 13">62-1032</strain>
    </source>
</reference>
<dbReference type="InterPro" id="IPR004835">
    <property type="entry name" value="Chitin_synth"/>
</dbReference>
<feature type="domain" description="Chitin synthase N-terminal" evidence="11">
    <location>
        <begin position="210"/>
        <end position="275"/>
    </location>
</feature>
<feature type="transmembrane region" description="Helical" evidence="10">
    <location>
        <begin position="666"/>
        <end position="686"/>
    </location>
</feature>
<dbReference type="GO" id="GO:0030428">
    <property type="term" value="C:cell septum"/>
    <property type="evidence" value="ECO:0007669"/>
    <property type="project" value="TreeGrafter"/>
</dbReference>
<dbReference type="InterPro" id="IPR029044">
    <property type="entry name" value="Nucleotide-diphossugar_trans"/>
</dbReference>
<proteinExistence type="predicted"/>
<evidence type="ECO:0000256" key="10">
    <source>
        <dbReference type="SAM" id="Phobius"/>
    </source>
</evidence>
<gene>
    <name evidence="12" type="ORF">BCR35DRAFT_303310</name>
</gene>
<keyword evidence="3" id="KW-0328">Glycosyltransferase</keyword>
<evidence type="ECO:0000256" key="2">
    <source>
        <dbReference type="ARBA" id="ARBA00012543"/>
    </source>
</evidence>
<feature type="compositionally biased region" description="Basic and acidic residues" evidence="9">
    <location>
        <begin position="45"/>
        <end position="56"/>
    </location>
</feature>
<dbReference type="Proteomes" id="UP000193467">
    <property type="component" value="Unassembled WGS sequence"/>
</dbReference>
<evidence type="ECO:0000313" key="12">
    <source>
        <dbReference type="EMBL" id="ORY83474.1"/>
    </source>
</evidence>
<evidence type="ECO:0000256" key="6">
    <source>
        <dbReference type="ARBA" id="ARBA00023136"/>
    </source>
</evidence>
<evidence type="ECO:0000256" key="8">
    <source>
        <dbReference type="ARBA" id="ARBA00024009"/>
    </source>
</evidence>
<feature type="transmembrane region" description="Helical" evidence="10">
    <location>
        <begin position="698"/>
        <end position="724"/>
    </location>
</feature>
<dbReference type="AlphaFoldDB" id="A0A1Y2FJB1"/>
<dbReference type="CDD" id="cd04190">
    <property type="entry name" value="Chitin_synth_C"/>
    <property type="match status" value="1"/>
</dbReference>
<evidence type="ECO:0000256" key="7">
    <source>
        <dbReference type="ARBA" id="ARBA00023316"/>
    </source>
</evidence>
<dbReference type="GO" id="GO:0006031">
    <property type="term" value="P:chitin biosynthetic process"/>
    <property type="evidence" value="ECO:0007669"/>
    <property type="project" value="TreeGrafter"/>
</dbReference>
<evidence type="ECO:0000313" key="13">
    <source>
        <dbReference type="Proteomes" id="UP000193467"/>
    </source>
</evidence>